<dbReference type="AlphaFoldDB" id="A0A9P6DRJ9"/>
<keyword evidence="2 7" id="KW-0337">GPI-anchor biosynthesis</keyword>
<dbReference type="GO" id="GO:0006506">
    <property type="term" value="P:GPI anchor biosynthetic process"/>
    <property type="evidence" value="ECO:0007669"/>
    <property type="project" value="UniProtKB-KW"/>
</dbReference>
<evidence type="ECO:0000313" key="9">
    <source>
        <dbReference type="Proteomes" id="UP000886523"/>
    </source>
</evidence>
<dbReference type="InterPro" id="IPR007217">
    <property type="entry name" value="Per1-like"/>
</dbReference>
<feature type="transmembrane region" description="Helical" evidence="7">
    <location>
        <begin position="162"/>
        <end position="183"/>
    </location>
</feature>
<reference evidence="8" key="1">
    <citation type="journal article" date="2020" name="Nat. Commun.">
        <title>Large-scale genome sequencing of mycorrhizal fungi provides insights into the early evolution of symbiotic traits.</title>
        <authorList>
            <person name="Miyauchi S."/>
            <person name="Kiss E."/>
            <person name="Kuo A."/>
            <person name="Drula E."/>
            <person name="Kohler A."/>
            <person name="Sanchez-Garcia M."/>
            <person name="Morin E."/>
            <person name="Andreopoulos B."/>
            <person name="Barry K.W."/>
            <person name="Bonito G."/>
            <person name="Buee M."/>
            <person name="Carver A."/>
            <person name="Chen C."/>
            <person name="Cichocki N."/>
            <person name="Clum A."/>
            <person name="Culley D."/>
            <person name="Crous P.W."/>
            <person name="Fauchery L."/>
            <person name="Girlanda M."/>
            <person name="Hayes R.D."/>
            <person name="Keri Z."/>
            <person name="LaButti K."/>
            <person name="Lipzen A."/>
            <person name="Lombard V."/>
            <person name="Magnuson J."/>
            <person name="Maillard F."/>
            <person name="Murat C."/>
            <person name="Nolan M."/>
            <person name="Ohm R.A."/>
            <person name="Pangilinan J."/>
            <person name="Pereira M.F."/>
            <person name="Perotto S."/>
            <person name="Peter M."/>
            <person name="Pfister S."/>
            <person name="Riley R."/>
            <person name="Sitrit Y."/>
            <person name="Stielow J.B."/>
            <person name="Szollosi G."/>
            <person name="Zifcakova L."/>
            <person name="Stursova M."/>
            <person name="Spatafora J.W."/>
            <person name="Tedersoo L."/>
            <person name="Vaario L.M."/>
            <person name="Yamada A."/>
            <person name="Yan M."/>
            <person name="Wang P."/>
            <person name="Xu J."/>
            <person name="Bruns T."/>
            <person name="Baldrian P."/>
            <person name="Vilgalys R."/>
            <person name="Dunand C."/>
            <person name="Henrissat B."/>
            <person name="Grigoriev I.V."/>
            <person name="Hibbett D."/>
            <person name="Nagy L.G."/>
            <person name="Martin F.M."/>
        </authorList>
    </citation>
    <scope>NUCLEOTIDE SEQUENCE</scope>
    <source>
        <strain evidence="8">UP504</strain>
    </source>
</reference>
<keyword evidence="3 7" id="KW-0812">Transmembrane</keyword>
<accession>A0A9P6DRJ9</accession>
<proteinExistence type="inferred from homology"/>
<comment type="subcellular location">
    <subcellularLocation>
        <location evidence="1">Endomembrane system</location>
        <topology evidence="1">Multi-pass membrane protein</topology>
    </subcellularLocation>
    <subcellularLocation>
        <location evidence="7">Endoplasmic reticulum membrane</location>
        <topology evidence="7">Multi-pass membrane protein</topology>
    </subcellularLocation>
</comment>
<dbReference type="Proteomes" id="UP000886523">
    <property type="component" value="Unassembled WGS sequence"/>
</dbReference>
<evidence type="ECO:0000256" key="4">
    <source>
        <dbReference type="ARBA" id="ARBA00022729"/>
    </source>
</evidence>
<protein>
    <recommendedName>
        <fullName evidence="7">Post-GPI attachment to proteins factor 3</fullName>
    </recommendedName>
</protein>
<feature type="transmembrane region" description="Helical" evidence="7">
    <location>
        <begin position="123"/>
        <end position="141"/>
    </location>
</feature>
<dbReference type="PANTHER" id="PTHR13148">
    <property type="entry name" value="PER1-RELATED"/>
    <property type="match status" value="1"/>
</dbReference>
<feature type="transmembrane region" description="Helical" evidence="7">
    <location>
        <begin position="254"/>
        <end position="274"/>
    </location>
</feature>
<comment type="function">
    <text evidence="7">Involved in the lipid remodeling steps of GPI-anchor maturation.</text>
</comment>
<comment type="caution">
    <text evidence="8">The sequence shown here is derived from an EMBL/GenBank/DDBJ whole genome shotgun (WGS) entry which is preliminary data.</text>
</comment>
<feature type="transmembrane region" description="Helical" evidence="7">
    <location>
        <begin position="189"/>
        <end position="210"/>
    </location>
</feature>
<evidence type="ECO:0000256" key="3">
    <source>
        <dbReference type="ARBA" id="ARBA00022692"/>
    </source>
</evidence>
<keyword evidence="4" id="KW-0732">Signal</keyword>
<gene>
    <name evidence="8" type="ORF">BS47DRAFT_1198083</name>
</gene>
<evidence type="ECO:0000313" key="8">
    <source>
        <dbReference type="EMBL" id="KAF9511192.1"/>
    </source>
</evidence>
<sequence length="318" mass="36929">MWTCADYCAYACTHEITNHAEARIREHGRDSARIEQFYGKWAFWRLGGIQEPASVVFSLLNLWAHVRGLESLQRELPKRHPMRQMYIYWSLANVNLWIWSAVFHTRDTPITEKLDYFSATLSILYSLFITVVRLLHLYTPITLTGHQSEILTSSSRLSTRRYFWLWASLCTLLYVGHVSYLSFSPQFDYGYNVLANVILGFIHNALWLLFSIPHSPFRRFPFPPGPSAPLTQTDPKHTAGPLQRKIGTGARREWSPAPAYIGLFTTLATALEIFDFPPWRRIFDAHSLWHLATVPIVVLWYRFLVHDSRDDGWIAQKA</sequence>
<feature type="transmembrane region" description="Helical" evidence="7">
    <location>
        <begin position="286"/>
        <end position="304"/>
    </location>
</feature>
<comment type="caution">
    <text evidence="7">Lacks conserved residue(s) required for the propagation of feature annotation.</text>
</comment>
<name>A0A9P6DRJ9_9AGAM</name>
<dbReference type="GO" id="GO:0005789">
    <property type="term" value="C:endoplasmic reticulum membrane"/>
    <property type="evidence" value="ECO:0007669"/>
    <property type="project" value="UniProtKB-SubCell"/>
</dbReference>
<dbReference type="GO" id="GO:0016788">
    <property type="term" value="F:hydrolase activity, acting on ester bonds"/>
    <property type="evidence" value="ECO:0007669"/>
    <property type="project" value="TreeGrafter"/>
</dbReference>
<dbReference type="Pfam" id="PF04080">
    <property type="entry name" value="Per1"/>
    <property type="match status" value="1"/>
</dbReference>
<evidence type="ECO:0000256" key="1">
    <source>
        <dbReference type="ARBA" id="ARBA00004127"/>
    </source>
</evidence>
<evidence type="ECO:0000256" key="2">
    <source>
        <dbReference type="ARBA" id="ARBA00022502"/>
    </source>
</evidence>
<dbReference type="PANTHER" id="PTHR13148:SF0">
    <property type="entry name" value="POST-GPI ATTACHMENT TO PROTEINS FACTOR 3"/>
    <property type="match status" value="1"/>
</dbReference>
<keyword evidence="9" id="KW-1185">Reference proteome</keyword>
<keyword evidence="6 7" id="KW-0472">Membrane</keyword>
<evidence type="ECO:0000256" key="6">
    <source>
        <dbReference type="ARBA" id="ARBA00023136"/>
    </source>
</evidence>
<evidence type="ECO:0000256" key="5">
    <source>
        <dbReference type="ARBA" id="ARBA00022989"/>
    </source>
</evidence>
<keyword evidence="5 7" id="KW-1133">Transmembrane helix</keyword>
<organism evidence="8 9">
    <name type="scientific">Hydnum rufescens UP504</name>
    <dbReference type="NCBI Taxonomy" id="1448309"/>
    <lineage>
        <taxon>Eukaryota</taxon>
        <taxon>Fungi</taxon>
        <taxon>Dikarya</taxon>
        <taxon>Basidiomycota</taxon>
        <taxon>Agaricomycotina</taxon>
        <taxon>Agaricomycetes</taxon>
        <taxon>Cantharellales</taxon>
        <taxon>Hydnaceae</taxon>
        <taxon>Hydnum</taxon>
    </lineage>
</organism>
<dbReference type="EMBL" id="MU129004">
    <property type="protein sequence ID" value="KAF9511192.1"/>
    <property type="molecule type" value="Genomic_DNA"/>
</dbReference>
<dbReference type="OrthoDB" id="419770at2759"/>
<comment type="similarity">
    <text evidence="7">Belongs to the PGAP3 family.</text>
</comment>
<evidence type="ECO:0000256" key="7">
    <source>
        <dbReference type="RuleBase" id="RU365066"/>
    </source>
</evidence>
<keyword evidence="7" id="KW-0256">Endoplasmic reticulum</keyword>
<feature type="transmembrane region" description="Helical" evidence="7">
    <location>
        <begin position="85"/>
        <end position="103"/>
    </location>
</feature>